<evidence type="ECO:0000313" key="1">
    <source>
        <dbReference type="EMBL" id="KAL2334938.1"/>
    </source>
</evidence>
<gene>
    <name evidence="1" type="ORF">Fmac_016151</name>
</gene>
<sequence>MVLNNEDLVQVASVEVGDYLLEGEVEKSGLIADSGECIGILIQVHLEMLWQPITIY</sequence>
<name>A0ABD1MHE4_9FABA</name>
<keyword evidence="2" id="KW-1185">Reference proteome</keyword>
<reference evidence="1 2" key="1">
    <citation type="submission" date="2024-08" db="EMBL/GenBank/DDBJ databases">
        <title>Insights into the chromosomal genome structure of Flemingia macrophylla.</title>
        <authorList>
            <person name="Ding Y."/>
            <person name="Zhao Y."/>
            <person name="Bi W."/>
            <person name="Wu M."/>
            <person name="Zhao G."/>
            <person name="Gong Y."/>
            <person name="Li W."/>
            <person name="Zhang P."/>
        </authorList>
    </citation>
    <scope>NUCLEOTIDE SEQUENCE [LARGE SCALE GENOMIC DNA]</scope>
    <source>
        <strain evidence="1">DYQJB</strain>
        <tissue evidence="1">Leaf</tissue>
    </source>
</reference>
<accession>A0ABD1MHE4</accession>
<dbReference type="AlphaFoldDB" id="A0ABD1MHE4"/>
<dbReference type="Proteomes" id="UP001603857">
    <property type="component" value="Unassembled WGS sequence"/>
</dbReference>
<organism evidence="1 2">
    <name type="scientific">Flemingia macrophylla</name>
    <dbReference type="NCBI Taxonomy" id="520843"/>
    <lineage>
        <taxon>Eukaryota</taxon>
        <taxon>Viridiplantae</taxon>
        <taxon>Streptophyta</taxon>
        <taxon>Embryophyta</taxon>
        <taxon>Tracheophyta</taxon>
        <taxon>Spermatophyta</taxon>
        <taxon>Magnoliopsida</taxon>
        <taxon>eudicotyledons</taxon>
        <taxon>Gunneridae</taxon>
        <taxon>Pentapetalae</taxon>
        <taxon>rosids</taxon>
        <taxon>fabids</taxon>
        <taxon>Fabales</taxon>
        <taxon>Fabaceae</taxon>
        <taxon>Papilionoideae</taxon>
        <taxon>50 kb inversion clade</taxon>
        <taxon>NPAAA clade</taxon>
        <taxon>indigoferoid/millettioid clade</taxon>
        <taxon>Phaseoleae</taxon>
        <taxon>Flemingia</taxon>
    </lineage>
</organism>
<dbReference type="EMBL" id="JBGMDY010000005">
    <property type="protein sequence ID" value="KAL2334938.1"/>
    <property type="molecule type" value="Genomic_DNA"/>
</dbReference>
<evidence type="ECO:0000313" key="2">
    <source>
        <dbReference type="Proteomes" id="UP001603857"/>
    </source>
</evidence>
<proteinExistence type="predicted"/>
<protein>
    <submittedName>
        <fullName evidence="1">Uncharacterized protein</fullName>
    </submittedName>
</protein>
<comment type="caution">
    <text evidence="1">The sequence shown here is derived from an EMBL/GenBank/DDBJ whole genome shotgun (WGS) entry which is preliminary data.</text>
</comment>